<dbReference type="RefSeq" id="WP_074879994.1">
    <property type="nucleotide sequence ID" value="NZ_FORC01000001.1"/>
</dbReference>
<dbReference type="GO" id="GO:0005992">
    <property type="term" value="P:trehalose biosynthetic process"/>
    <property type="evidence" value="ECO:0007669"/>
    <property type="project" value="TreeGrafter"/>
</dbReference>
<dbReference type="Gene3D" id="3.20.20.80">
    <property type="entry name" value="Glycosidases"/>
    <property type="match status" value="3"/>
</dbReference>
<dbReference type="GO" id="GO:0047470">
    <property type="term" value="F:(1,4)-alpha-D-glucan 1-alpha-D-glucosylmutase activity"/>
    <property type="evidence" value="ECO:0007669"/>
    <property type="project" value="TreeGrafter"/>
</dbReference>
<evidence type="ECO:0000259" key="1">
    <source>
        <dbReference type="SMART" id="SM00642"/>
    </source>
</evidence>
<accession>A0A1I3GPJ9</accession>
<sequence length="935" mass="103873">MTELRASVRLQFHKGFTLDDAVPLVDYFARLGISHIYASPLLTARPGSMHGYDVVDPTRVNPELGGEAALQRLVAALRGKGMGLILDIVSNHMAVGGDANPWWLDVLEWGASSAHAKFFDIHWESHDPLLRGQLLVPFLRSDYGEVLAAGEIELHFDAQRGLLYAKHYDHRFPLNPPTYGDVLQHSGHPELQALGKRFAALDDSPESQRQARVLFRELVALASKAGDAIECALASLRPVDGQHFEALHQLLERQHYRLASWRTAADDINWRRFFDINELGGLKVERHDVFEATHAKIFELIETGLVDGLRIDHVDGLANPRAYCRKLRRRVERLLPRRPAELRTGRFPIYVEKILGEGEQLPRDWGVDGTTGYEFMNQVSLLQHAPDGESVLAQLWSETSGRDADFMAEVREARQLVLTTSLAGDLEALAQGLLLIARDDIATRDLTLGAIRRALLELIVHFPVYRTYVSAAGRSASDQAVFDQALEGARGTLAEADWPLLDHLDNWLGGKALSTLAPSPQRKLWTKMIERFQQLTSPAAAKAVEDTACYRSAVLLSRNDVGFDPQQFSAPIEAFHEGCVERARHFPANLLTTATHDHKRGEDTRARLAVLSERAEWFAERCRRWRDMAAPLREELEDGLAPSPGDELMLLQILLACWPLDLQADDSDGLQRLTERLVAWQEKAVREAKLRSTWSNPNERYEQACRSYLQTLLGTAQGATLRTEIRTAAAQLAPAGALNSLAQSLLRMSVPGVPDLYQGCEFWDFSLVDPDNRRPVDFAARQQAVNTAQPLSQALGHWHDGQVKQALIAATLNLRKAHQQLFAEGGYQPLKVEGEQADRVVAFLRSLGEQHVVVVVPRLSAALLGDSPMPLIDADQWGDTRIALPATLAGMALHSAFDSAAPPLPTSTHIALRDVLRDVPVNLLIAHSPSQESHP</sequence>
<dbReference type="InterPro" id="IPR017853">
    <property type="entry name" value="GH"/>
</dbReference>
<dbReference type="Proteomes" id="UP000183018">
    <property type="component" value="Unassembled WGS sequence"/>
</dbReference>
<name>A0A1I3GPJ9_9GAMM</name>
<dbReference type="SUPFAM" id="SSF51445">
    <property type="entry name" value="(Trans)glycosidases"/>
    <property type="match status" value="1"/>
</dbReference>
<proteinExistence type="predicted"/>
<organism evidence="2 3">
    <name type="scientific">Phytopseudomonas argentinensis</name>
    <dbReference type="NCBI Taxonomy" id="289370"/>
    <lineage>
        <taxon>Bacteria</taxon>
        <taxon>Pseudomonadati</taxon>
        <taxon>Pseudomonadota</taxon>
        <taxon>Gammaproteobacteria</taxon>
        <taxon>Pseudomonadales</taxon>
        <taxon>Pseudomonadaceae</taxon>
        <taxon>Phytopseudomonas</taxon>
    </lineage>
</organism>
<feature type="domain" description="Glycosyl hydrolase family 13 catalytic" evidence="1">
    <location>
        <begin position="12"/>
        <end position="490"/>
    </location>
</feature>
<evidence type="ECO:0000313" key="3">
    <source>
        <dbReference type="Proteomes" id="UP000183018"/>
    </source>
</evidence>
<dbReference type="InterPro" id="IPR006047">
    <property type="entry name" value="GH13_cat_dom"/>
</dbReference>
<dbReference type="Pfam" id="PF00128">
    <property type="entry name" value="Alpha-amylase"/>
    <property type="match status" value="1"/>
</dbReference>
<dbReference type="PANTHER" id="PTHR10357:SF216">
    <property type="entry name" value="MALTOOLIGOSYL TREHALOSE SYNTHASE-RELATED"/>
    <property type="match status" value="1"/>
</dbReference>
<dbReference type="OrthoDB" id="9761577at2"/>
<dbReference type="STRING" id="289370.SAMN05216602_0268"/>
<dbReference type="PANTHER" id="PTHR10357">
    <property type="entry name" value="ALPHA-AMYLASE FAMILY MEMBER"/>
    <property type="match status" value="1"/>
</dbReference>
<gene>
    <name evidence="2" type="ORF">SAMN05216602_0268</name>
</gene>
<dbReference type="GO" id="GO:0030980">
    <property type="term" value="P:alpha-glucan catabolic process"/>
    <property type="evidence" value="ECO:0007669"/>
    <property type="project" value="TreeGrafter"/>
</dbReference>
<dbReference type="NCBIfam" id="NF011086">
    <property type="entry name" value="PRK14511.1-3"/>
    <property type="match status" value="1"/>
</dbReference>
<dbReference type="AlphaFoldDB" id="A0A1I3GPJ9"/>
<protein>
    <submittedName>
        <fullName evidence="2">Maltooligosyl trehalose synthase</fullName>
    </submittedName>
</protein>
<evidence type="ECO:0000313" key="2">
    <source>
        <dbReference type="EMBL" id="SFI25408.1"/>
    </source>
</evidence>
<keyword evidence="3" id="KW-1185">Reference proteome</keyword>
<dbReference type="SMART" id="SM00642">
    <property type="entry name" value="Aamy"/>
    <property type="match status" value="1"/>
</dbReference>
<dbReference type="NCBIfam" id="TIGR02401">
    <property type="entry name" value="trehalose_TreY"/>
    <property type="match status" value="1"/>
</dbReference>
<dbReference type="CDD" id="cd11336">
    <property type="entry name" value="AmyAc_MTSase"/>
    <property type="match status" value="1"/>
</dbReference>
<reference evidence="3" key="1">
    <citation type="submission" date="2016-10" db="EMBL/GenBank/DDBJ databases">
        <authorList>
            <person name="Varghese N."/>
            <person name="Submissions S."/>
        </authorList>
    </citation>
    <scope>NUCLEOTIDE SEQUENCE [LARGE SCALE GENOMIC DNA]</scope>
    <source>
        <strain evidence="3">LMG 22563</strain>
    </source>
</reference>
<dbReference type="EMBL" id="FORC01000001">
    <property type="protein sequence ID" value="SFI25408.1"/>
    <property type="molecule type" value="Genomic_DNA"/>
</dbReference>
<dbReference type="InterPro" id="IPR012767">
    <property type="entry name" value="Trehalose_TreY"/>
</dbReference>